<feature type="transmembrane region" description="Helical" evidence="7">
    <location>
        <begin position="216"/>
        <end position="238"/>
    </location>
</feature>
<dbReference type="FunFam" id="1.20.1250.20:FF:000013">
    <property type="entry name" value="MFS general substrate transporter"/>
    <property type="match status" value="1"/>
</dbReference>
<accession>A0A1J9SHJ3</accession>
<keyword evidence="4 7" id="KW-1133">Transmembrane helix</keyword>
<dbReference type="InterPro" id="IPR011701">
    <property type="entry name" value="MFS"/>
</dbReference>
<evidence type="ECO:0000256" key="5">
    <source>
        <dbReference type="ARBA" id="ARBA00023136"/>
    </source>
</evidence>
<dbReference type="PANTHER" id="PTHR43791">
    <property type="entry name" value="PERMEASE-RELATED"/>
    <property type="match status" value="1"/>
</dbReference>
<reference evidence="9 10" key="1">
    <citation type="submission" date="2016-10" db="EMBL/GenBank/DDBJ databases">
        <title>Proteomics and genomics reveal pathogen-plant mechanisms compatible with a hemibiotrophic lifestyle of Diplodia corticola.</title>
        <authorList>
            <person name="Fernandes I."/>
            <person name="De Jonge R."/>
            <person name="Van De Peer Y."/>
            <person name="Devreese B."/>
            <person name="Alves A."/>
            <person name="Esteves A.C."/>
        </authorList>
    </citation>
    <scope>NUCLEOTIDE SEQUENCE [LARGE SCALE GENOMIC DNA]</scope>
    <source>
        <strain evidence="9 10">CBS 112549</strain>
    </source>
</reference>
<comment type="subcellular location">
    <subcellularLocation>
        <location evidence="1">Membrane</location>
        <topology evidence="1">Multi-pass membrane protein</topology>
    </subcellularLocation>
</comment>
<protein>
    <submittedName>
        <fullName evidence="9">Major facilitator superfamily transporter</fullName>
    </submittedName>
</protein>
<evidence type="ECO:0000256" key="7">
    <source>
        <dbReference type="SAM" id="Phobius"/>
    </source>
</evidence>
<dbReference type="Proteomes" id="UP000183809">
    <property type="component" value="Unassembled WGS sequence"/>
</dbReference>
<dbReference type="RefSeq" id="XP_020134834.1">
    <property type="nucleotide sequence ID" value="XM_020272387.1"/>
</dbReference>
<dbReference type="OrthoDB" id="2250022at2759"/>
<sequence length="483" mass="54166">MSDPIMEKKQAEHVEHVEDLDEEKLKQKHGKQDYSGATEKTDPVEIALVRKLDRWIMPMLWSMYWLNYLDRNAIALARLNNLEEDLGLTGTQYQTCVSILFVGYLLGQVPSNMFLTRTRPSWYMGCCMMLWAVVSALTALSKDFKGLLLTRFFLGVTEAPYYPGALYMLSIFYTRKEIATRISILYTGNILATAFAGLIAAGIFHGMDDLGGISGWRWLFILQGIVTFVIAVAGCFILPDFPHNTKWLTPDERQLATARIERDTVGLKGKGSPWDGFMQAAKDPKVWLFAFMQHQHLAANGFKNFFPTVVETLGFNTTITLVLTCPPYVIAGAISIAVSWSSGRFNERTWHITCSKLVAILGFALGAATMNMGARYFAMVVFASGTYGVNSIILGWVGATCGQTPEKKAVALSIVNTVANISFIWTPYLWYDEDAPRYVVAMGSSAGFSFLCFVCAWIMRLALKRKNKKMRQSQDETTLFYAY</sequence>
<evidence type="ECO:0000256" key="3">
    <source>
        <dbReference type="ARBA" id="ARBA00022692"/>
    </source>
</evidence>
<gene>
    <name evidence="9" type="ORF">BKCO1_2000191</name>
</gene>
<feature type="transmembrane region" description="Helical" evidence="7">
    <location>
        <begin position="184"/>
        <end position="204"/>
    </location>
</feature>
<evidence type="ECO:0000313" key="9">
    <source>
        <dbReference type="EMBL" id="OJD39847.1"/>
    </source>
</evidence>
<dbReference type="PANTHER" id="PTHR43791:SF12">
    <property type="entry name" value="MAJOR FACILITATOR SUPERFAMILY (MFS) PROFILE DOMAIN-CONTAINING PROTEIN"/>
    <property type="match status" value="1"/>
</dbReference>
<feature type="compositionally biased region" description="Basic and acidic residues" evidence="6">
    <location>
        <begin position="1"/>
        <end position="17"/>
    </location>
</feature>
<dbReference type="AlphaFoldDB" id="A0A1J9SHJ3"/>
<evidence type="ECO:0000256" key="2">
    <source>
        <dbReference type="ARBA" id="ARBA00022448"/>
    </source>
</evidence>
<evidence type="ECO:0000259" key="8">
    <source>
        <dbReference type="PROSITE" id="PS50850"/>
    </source>
</evidence>
<dbReference type="GO" id="GO:0022857">
    <property type="term" value="F:transmembrane transporter activity"/>
    <property type="evidence" value="ECO:0007669"/>
    <property type="project" value="InterPro"/>
</dbReference>
<dbReference type="EMBL" id="MNUE01000002">
    <property type="protein sequence ID" value="OJD39847.1"/>
    <property type="molecule type" value="Genomic_DNA"/>
</dbReference>
<feature type="transmembrane region" description="Helical" evidence="7">
    <location>
        <begin position="152"/>
        <end position="172"/>
    </location>
</feature>
<keyword evidence="3 7" id="KW-0812">Transmembrane</keyword>
<evidence type="ECO:0000256" key="4">
    <source>
        <dbReference type="ARBA" id="ARBA00022989"/>
    </source>
</evidence>
<feature type="domain" description="Major facilitator superfamily (MFS) profile" evidence="8">
    <location>
        <begin position="56"/>
        <end position="483"/>
    </location>
</feature>
<proteinExistence type="predicted"/>
<organism evidence="9 10">
    <name type="scientific">Diplodia corticola</name>
    <dbReference type="NCBI Taxonomy" id="236234"/>
    <lineage>
        <taxon>Eukaryota</taxon>
        <taxon>Fungi</taxon>
        <taxon>Dikarya</taxon>
        <taxon>Ascomycota</taxon>
        <taxon>Pezizomycotina</taxon>
        <taxon>Dothideomycetes</taxon>
        <taxon>Dothideomycetes incertae sedis</taxon>
        <taxon>Botryosphaeriales</taxon>
        <taxon>Botryosphaeriaceae</taxon>
        <taxon>Diplodia</taxon>
    </lineage>
</organism>
<dbReference type="InterPro" id="IPR036259">
    <property type="entry name" value="MFS_trans_sf"/>
</dbReference>
<evidence type="ECO:0000313" key="10">
    <source>
        <dbReference type="Proteomes" id="UP000183809"/>
    </source>
</evidence>
<dbReference type="InterPro" id="IPR020846">
    <property type="entry name" value="MFS_dom"/>
</dbReference>
<comment type="caution">
    <text evidence="9">The sequence shown here is derived from an EMBL/GenBank/DDBJ whole genome shotgun (WGS) entry which is preliminary data.</text>
</comment>
<feature type="transmembrane region" description="Helical" evidence="7">
    <location>
        <begin position="409"/>
        <end position="431"/>
    </location>
</feature>
<keyword evidence="2" id="KW-0813">Transport</keyword>
<keyword evidence="5 7" id="KW-0472">Membrane</keyword>
<evidence type="ECO:0000256" key="1">
    <source>
        <dbReference type="ARBA" id="ARBA00004141"/>
    </source>
</evidence>
<dbReference type="FunFam" id="1.20.1250.20:FF:000057">
    <property type="entry name" value="MFS general substrate transporter"/>
    <property type="match status" value="1"/>
</dbReference>
<dbReference type="SUPFAM" id="SSF103473">
    <property type="entry name" value="MFS general substrate transporter"/>
    <property type="match status" value="1"/>
</dbReference>
<dbReference type="GO" id="GO:0016020">
    <property type="term" value="C:membrane"/>
    <property type="evidence" value="ECO:0007669"/>
    <property type="project" value="UniProtKB-SubCell"/>
</dbReference>
<dbReference type="Pfam" id="PF07690">
    <property type="entry name" value="MFS_1"/>
    <property type="match status" value="1"/>
</dbReference>
<keyword evidence="10" id="KW-1185">Reference proteome</keyword>
<feature type="transmembrane region" description="Helical" evidence="7">
    <location>
        <begin position="376"/>
        <end position="397"/>
    </location>
</feature>
<feature type="transmembrane region" description="Helical" evidence="7">
    <location>
        <begin position="122"/>
        <end position="140"/>
    </location>
</feature>
<dbReference type="Gene3D" id="1.20.1250.20">
    <property type="entry name" value="MFS general substrate transporter like domains"/>
    <property type="match status" value="2"/>
</dbReference>
<name>A0A1J9SHJ3_9PEZI</name>
<dbReference type="GeneID" id="31012646"/>
<dbReference type="PROSITE" id="PS50850">
    <property type="entry name" value="MFS"/>
    <property type="match status" value="1"/>
</dbReference>
<evidence type="ECO:0000256" key="6">
    <source>
        <dbReference type="SAM" id="MobiDB-lite"/>
    </source>
</evidence>
<feature type="transmembrane region" description="Helical" evidence="7">
    <location>
        <begin position="437"/>
        <end position="463"/>
    </location>
</feature>
<feature type="region of interest" description="Disordered" evidence="6">
    <location>
        <begin position="1"/>
        <end position="38"/>
    </location>
</feature>